<organism evidence="1">
    <name type="scientific">Tanacetum cinerariifolium</name>
    <name type="common">Dalmatian daisy</name>
    <name type="synonym">Chrysanthemum cinerariifolium</name>
    <dbReference type="NCBI Taxonomy" id="118510"/>
    <lineage>
        <taxon>Eukaryota</taxon>
        <taxon>Viridiplantae</taxon>
        <taxon>Streptophyta</taxon>
        <taxon>Embryophyta</taxon>
        <taxon>Tracheophyta</taxon>
        <taxon>Spermatophyta</taxon>
        <taxon>Magnoliopsida</taxon>
        <taxon>eudicotyledons</taxon>
        <taxon>Gunneridae</taxon>
        <taxon>Pentapetalae</taxon>
        <taxon>asterids</taxon>
        <taxon>campanulids</taxon>
        <taxon>Asterales</taxon>
        <taxon>Asteraceae</taxon>
        <taxon>Asteroideae</taxon>
        <taxon>Anthemideae</taxon>
        <taxon>Anthemidinae</taxon>
        <taxon>Tanacetum</taxon>
    </lineage>
</organism>
<dbReference type="GO" id="GO:0030598">
    <property type="term" value="F:rRNA N-glycosylase activity"/>
    <property type="evidence" value="ECO:0007669"/>
    <property type="project" value="InterPro"/>
</dbReference>
<name>A0A699RRD9_TANCI</name>
<dbReference type="GO" id="GO:0017148">
    <property type="term" value="P:negative regulation of translation"/>
    <property type="evidence" value="ECO:0007669"/>
    <property type="project" value="InterPro"/>
</dbReference>
<gene>
    <name evidence="1" type="ORF">Tci_858602</name>
</gene>
<sequence>IFLRLLITGYGVKYHQLRGFRGRNNLAGTKIGRDALIDYSEDIQSHQGEPRFWRRSIVGFALIFSEALRFTLIKLDAIDAFTNNYNINIQYDMRYVYMAYLPKLRGDVSAAADGRLAYDRENMDPPHKLDYFRDPNNCKN</sequence>
<dbReference type="InterPro" id="IPR036041">
    <property type="entry name" value="Ribosome-inact_prot_sf"/>
</dbReference>
<dbReference type="SUPFAM" id="SSF56371">
    <property type="entry name" value="Ribosome inactivating proteins (RIP)"/>
    <property type="match status" value="1"/>
</dbReference>
<proteinExistence type="predicted"/>
<feature type="non-terminal residue" evidence="1">
    <location>
        <position position="1"/>
    </location>
</feature>
<comment type="caution">
    <text evidence="1">The sequence shown here is derived from an EMBL/GenBank/DDBJ whole genome shotgun (WGS) entry which is preliminary data.</text>
</comment>
<protein>
    <submittedName>
        <fullName evidence="1">Uncharacterized protein</fullName>
    </submittedName>
</protein>
<dbReference type="EMBL" id="BKCJ011106201">
    <property type="protein sequence ID" value="GFC86632.1"/>
    <property type="molecule type" value="Genomic_DNA"/>
</dbReference>
<accession>A0A699RRD9</accession>
<dbReference type="AlphaFoldDB" id="A0A699RRD9"/>
<reference evidence="1" key="1">
    <citation type="journal article" date="2019" name="Sci. Rep.">
        <title>Draft genome of Tanacetum cinerariifolium, the natural source of mosquito coil.</title>
        <authorList>
            <person name="Yamashiro T."/>
            <person name="Shiraishi A."/>
            <person name="Satake H."/>
            <person name="Nakayama K."/>
        </authorList>
    </citation>
    <scope>NUCLEOTIDE SEQUENCE</scope>
</reference>
<evidence type="ECO:0000313" key="1">
    <source>
        <dbReference type="EMBL" id="GFC86632.1"/>
    </source>
</evidence>